<dbReference type="Proteomes" id="UP000276215">
    <property type="component" value="Unassembled WGS sequence"/>
</dbReference>
<name>A0A3N4J509_9PEZI</name>
<dbReference type="EMBL" id="ML120632">
    <property type="protein sequence ID" value="RPA88954.1"/>
    <property type="molecule type" value="Genomic_DNA"/>
</dbReference>
<accession>A0A3N4J509</accession>
<evidence type="ECO:0000313" key="2">
    <source>
        <dbReference type="Proteomes" id="UP000276215"/>
    </source>
</evidence>
<sequence length="96" mass="10792">MSHGSWPVIGSVHKLTLVPEYITLVCSSPKYNDFYRSTNRYCLFQHCEILALSVPTQKIGTTNKLQPVRLQRQGQLSPLENLAMLELAVCNTNLAT</sequence>
<gene>
    <name evidence="1" type="ORF">L873DRAFT_766853</name>
</gene>
<protein>
    <submittedName>
        <fullName evidence="1">Uncharacterized protein</fullName>
    </submittedName>
</protein>
<organism evidence="1 2">
    <name type="scientific">Choiromyces venosus 120613-1</name>
    <dbReference type="NCBI Taxonomy" id="1336337"/>
    <lineage>
        <taxon>Eukaryota</taxon>
        <taxon>Fungi</taxon>
        <taxon>Dikarya</taxon>
        <taxon>Ascomycota</taxon>
        <taxon>Pezizomycotina</taxon>
        <taxon>Pezizomycetes</taxon>
        <taxon>Pezizales</taxon>
        <taxon>Tuberaceae</taxon>
        <taxon>Choiromyces</taxon>
    </lineage>
</organism>
<dbReference type="AlphaFoldDB" id="A0A3N4J509"/>
<keyword evidence="2" id="KW-1185">Reference proteome</keyword>
<reference evidence="1 2" key="1">
    <citation type="journal article" date="2018" name="Nat. Ecol. Evol.">
        <title>Pezizomycetes genomes reveal the molecular basis of ectomycorrhizal truffle lifestyle.</title>
        <authorList>
            <person name="Murat C."/>
            <person name="Payen T."/>
            <person name="Noel B."/>
            <person name="Kuo A."/>
            <person name="Morin E."/>
            <person name="Chen J."/>
            <person name="Kohler A."/>
            <person name="Krizsan K."/>
            <person name="Balestrini R."/>
            <person name="Da Silva C."/>
            <person name="Montanini B."/>
            <person name="Hainaut M."/>
            <person name="Levati E."/>
            <person name="Barry K.W."/>
            <person name="Belfiori B."/>
            <person name="Cichocki N."/>
            <person name="Clum A."/>
            <person name="Dockter R.B."/>
            <person name="Fauchery L."/>
            <person name="Guy J."/>
            <person name="Iotti M."/>
            <person name="Le Tacon F."/>
            <person name="Lindquist E.A."/>
            <person name="Lipzen A."/>
            <person name="Malagnac F."/>
            <person name="Mello A."/>
            <person name="Molinier V."/>
            <person name="Miyauchi S."/>
            <person name="Poulain J."/>
            <person name="Riccioni C."/>
            <person name="Rubini A."/>
            <person name="Sitrit Y."/>
            <person name="Splivallo R."/>
            <person name="Traeger S."/>
            <person name="Wang M."/>
            <person name="Zifcakova L."/>
            <person name="Wipf D."/>
            <person name="Zambonelli A."/>
            <person name="Paolocci F."/>
            <person name="Nowrousian M."/>
            <person name="Ottonello S."/>
            <person name="Baldrian P."/>
            <person name="Spatafora J.W."/>
            <person name="Henrissat B."/>
            <person name="Nagy L.G."/>
            <person name="Aury J.M."/>
            <person name="Wincker P."/>
            <person name="Grigoriev I.V."/>
            <person name="Bonfante P."/>
            <person name="Martin F.M."/>
        </authorList>
    </citation>
    <scope>NUCLEOTIDE SEQUENCE [LARGE SCALE GENOMIC DNA]</scope>
    <source>
        <strain evidence="1 2">120613-1</strain>
    </source>
</reference>
<evidence type="ECO:0000313" key="1">
    <source>
        <dbReference type="EMBL" id="RPA88954.1"/>
    </source>
</evidence>
<proteinExistence type="predicted"/>